<evidence type="ECO:0000256" key="5">
    <source>
        <dbReference type="ARBA" id="ARBA00038253"/>
    </source>
</evidence>
<dbReference type="RefSeq" id="WP_341369325.1">
    <property type="nucleotide sequence ID" value="NZ_JBBPCO010000001.1"/>
</dbReference>
<evidence type="ECO:0000256" key="2">
    <source>
        <dbReference type="ARBA" id="ARBA00022490"/>
    </source>
</evidence>
<keyword evidence="4" id="KW-0802">TPR repeat</keyword>
<keyword evidence="3" id="KW-0677">Repeat</keyword>
<dbReference type="InterPro" id="IPR019734">
    <property type="entry name" value="TPR_rpt"/>
</dbReference>
<gene>
    <name evidence="6" type="ORF">WOB96_00640</name>
</gene>
<dbReference type="SUPFAM" id="SSF48452">
    <property type="entry name" value="TPR-like"/>
    <property type="match status" value="1"/>
</dbReference>
<dbReference type="Proteomes" id="UP001446205">
    <property type="component" value="Unassembled WGS sequence"/>
</dbReference>
<comment type="caution">
    <text evidence="6">The sequence shown here is derived from an EMBL/GenBank/DDBJ whole genome shotgun (WGS) entry which is preliminary data.</text>
</comment>
<evidence type="ECO:0000256" key="4">
    <source>
        <dbReference type="ARBA" id="ARBA00022803"/>
    </source>
</evidence>
<sequence>MQTDALEQALLAARQSGDSETIAHLLFDRGMALHDRGDEQAAIDSLQEAGDLAEQIGDEPLTLRARLALAHLLRQQGEIEPARMLYQEALRRLREAELAADERDNLLGQTFLGLGRVFEAQNQRDAALAAWQRSLGFFQRGGHEEWAELIRHLLSGAPES</sequence>
<evidence type="ECO:0000256" key="1">
    <source>
        <dbReference type="ARBA" id="ARBA00004496"/>
    </source>
</evidence>
<dbReference type="Gene3D" id="1.25.40.10">
    <property type="entry name" value="Tetratricopeptide repeat domain"/>
    <property type="match status" value="1"/>
</dbReference>
<evidence type="ECO:0000313" key="7">
    <source>
        <dbReference type="Proteomes" id="UP001446205"/>
    </source>
</evidence>
<dbReference type="PANTHER" id="PTHR46630">
    <property type="entry name" value="TETRATRICOPEPTIDE REPEAT PROTEIN 29"/>
    <property type="match status" value="1"/>
</dbReference>
<comment type="similarity">
    <text evidence="5">Belongs to the Rap family.</text>
</comment>
<dbReference type="PANTHER" id="PTHR46630:SF1">
    <property type="entry name" value="TETRATRICOPEPTIDE REPEAT PROTEIN 29"/>
    <property type="match status" value="1"/>
</dbReference>
<protein>
    <submittedName>
        <fullName evidence="6">Tetratricopeptide repeat protein</fullName>
    </submittedName>
</protein>
<evidence type="ECO:0000313" key="6">
    <source>
        <dbReference type="EMBL" id="MEK8088259.1"/>
    </source>
</evidence>
<proteinExistence type="inferred from homology"/>
<name>A0ABU9D4B6_9PROT</name>
<reference evidence="6 7" key="1">
    <citation type="submission" date="2024-04" db="EMBL/GenBank/DDBJ databases">
        <authorList>
            <person name="Abashina T."/>
            <person name="Shaikin A."/>
        </authorList>
    </citation>
    <scope>NUCLEOTIDE SEQUENCE [LARGE SCALE GENOMIC DNA]</scope>
    <source>
        <strain evidence="6 7">AAFK</strain>
    </source>
</reference>
<keyword evidence="7" id="KW-1185">Reference proteome</keyword>
<dbReference type="EMBL" id="JBBPCO010000001">
    <property type="protein sequence ID" value="MEK8088259.1"/>
    <property type="molecule type" value="Genomic_DNA"/>
</dbReference>
<evidence type="ECO:0000256" key="3">
    <source>
        <dbReference type="ARBA" id="ARBA00022737"/>
    </source>
</evidence>
<accession>A0ABU9D4B6</accession>
<dbReference type="SMART" id="SM00028">
    <property type="entry name" value="TPR"/>
    <property type="match status" value="3"/>
</dbReference>
<comment type="subcellular location">
    <subcellularLocation>
        <location evidence="1">Cytoplasm</location>
    </subcellularLocation>
</comment>
<organism evidence="6 7">
    <name type="scientific">Thermithiobacillus plumbiphilus</name>
    <dbReference type="NCBI Taxonomy" id="1729899"/>
    <lineage>
        <taxon>Bacteria</taxon>
        <taxon>Pseudomonadati</taxon>
        <taxon>Pseudomonadota</taxon>
        <taxon>Acidithiobacillia</taxon>
        <taxon>Acidithiobacillales</taxon>
        <taxon>Thermithiobacillaceae</taxon>
        <taxon>Thermithiobacillus</taxon>
    </lineage>
</organism>
<dbReference type="Pfam" id="PF13181">
    <property type="entry name" value="TPR_8"/>
    <property type="match status" value="1"/>
</dbReference>
<dbReference type="InterPro" id="IPR051476">
    <property type="entry name" value="Bac_ResReg_Asp_Phosphatase"/>
</dbReference>
<dbReference type="InterPro" id="IPR011990">
    <property type="entry name" value="TPR-like_helical_dom_sf"/>
</dbReference>
<keyword evidence="2" id="KW-0963">Cytoplasm</keyword>